<reference evidence="2" key="1">
    <citation type="journal article" date="2020" name="mSystems">
        <title>Genome- and Community-Level Interaction Insights into Carbon Utilization and Element Cycling Functions of Hydrothermarchaeota in Hydrothermal Sediment.</title>
        <authorList>
            <person name="Zhou Z."/>
            <person name="Liu Y."/>
            <person name="Xu W."/>
            <person name="Pan J."/>
            <person name="Luo Z.H."/>
            <person name="Li M."/>
        </authorList>
    </citation>
    <scope>NUCLEOTIDE SEQUENCE [LARGE SCALE GENOMIC DNA]</scope>
    <source>
        <strain evidence="2">SpSt-110</strain>
    </source>
</reference>
<keyword evidence="1" id="KW-0472">Membrane</keyword>
<dbReference type="AlphaFoldDB" id="A0A7J3XXC8"/>
<evidence type="ECO:0000313" key="2">
    <source>
        <dbReference type="EMBL" id="HHP67368.1"/>
    </source>
</evidence>
<dbReference type="EMBL" id="DRYK01000019">
    <property type="protein sequence ID" value="HHP67368.1"/>
    <property type="molecule type" value="Genomic_DNA"/>
</dbReference>
<sequence>MRGLSELVSTVILLSVVLTISVSGFLYAMYYIDQNQAAVEYGFIKSVFRNIAVTNIDQAIRLDYRYPSSYVAVGYKVTSINVTFVIGNTIITFLNTTCLTASVRRPLAQGLNMVYGVNKSLVESDTPYMFVYEYYKSGATTLVLDPSPITFKVLYVNSTQGSYTILYFTLVNFTGLNNPAKPPEIYGQGYMVVKHDPSKDLYFKYTNITTIDVYINGLRQSLPQDILNALSSSTNGVEVDIRVLRVGVMAS</sequence>
<feature type="transmembrane region" description="Helical" evidence="1">
    <location>
        <begin position="7"/>
        <end position="30"/>
    </location>
</feature>
<name>A0A7J3XXC8_9CREN</name>
<evidence type="ECO:0000256" key="1">
    <source>
        <dbReference type="SAM" id="Phobius"/>
    </source>
</evidence>
<accession>A0A7J3XXC8</accession>
<keyword evidence="1" id="KW-1133">Transmembrane helix</keyword>
<proteinExistence type="predicted"/>
<gene>
    <name evidence="2" type="ORF">ENM60_01020</name>
</gene>
<organism evidence="2">
    <name type="scientific">Thermogladius calderae</name>
    <dbReference type="NCBI Taxonomy" id="1200300"/>
    <lineage>
        <taxon>Archaea</taxon>
        <taxon>Thermoproteota</taxon>
        <taxon>Thermoprotei</taxon>
        <taxon>Desulfurococcales</taxon>
        <taxon>Desulfurococcaceae</taxon>
        <taxon>Thermogladius</taxon>
    </lineage>
</organism>
<protein>
    <submittedName>
        <fullName evidence="2">Uncharacterized protein</fullName>
    </submittedName>
</protein>
<comment type="caution">
    <text evidence="2">The sequence shown here is derived from an EMBL/GenBank/DDBJ whole genome shotgun (WGS) entry which is preliminary data.</text>
</comment>
<keyword evidence="1" id="KW-0812">Transmembrane</keyword>